<feature type="non-terminal residue" evidence="1">
    <location>
        <position position="1"/>
    </location>
</feature>
<reference evidence="1" key="1">
    <citation type="journal article" date="2014" name="PLoS ONE">
        <title>Transcriptome-Based Identification of ABC Transporters in the Western Tarnished Plant Bug Lygus hesperus.</title>
        <authorList>
            <person name="Hull J.J."/>
            <person name="Chaney K."/>
            <person name="Geib S.M."/>
            <person name="Fabrick J.A."/>
            <person name="Brent C.S."/>
            <person name="Walsh D."/>
            <person name="Lavine L.C."/>
        </authorList>
    </citation>
    <scope>NUCLEOTIDE SEQUENCE</scope>
</reference>
<name>A0A0A9YMW5_LYGHE</name>
<evidence type="ECO:0000313" key="1">
    <source>
        <dbReference type="EMBL" id="JAG32966.1"/>
    </source>
</evidence>
<keyword evidence="1" id="KW-0808">Transferase</keyword>
<dbReference type="GO" id="GO:0016301">
    <property type="term" value="F:kinase activity"/>
    <property type="evidence" value="ECO:0007669"/>
    <property type="project" value="UniProtKB-KW"/>
</dbReference>
<gene>
    <name evidence="1" type="primary">tel1_1</name>
    <name evidence="1" type="ORF">CM83_1446</name>
</gene>
<protein>
    <submittedName>
        <fullName evidence="1">Serine/threonine-protein kinase tel1</fullName>
    </submittedName>
</protein>
<accession>A0A0A9YMW5</accession>
<organism evidence="1">
    <name type="scientific">Lygus hesperus</name>
    <name type="common">Western plant bug</name>
    <dbReference type="NCBI Taxonomy" id="30085"/>
    <lineage>
        <taxon>Eukaryota</taxon>
        <taxon>Metazoa</taxon>
        <taxon>Ecdysozoa</taxon>
        <taxon>Arthropoda</taxon>
        <taxon>Hexapoda</taxon>
        <taxon>Insecta</taxon>
        <taxon>Pterygota</taxon>
        <taxon>Neoptera</taxon>
        <taxon>Paraneoptera</taxon>
        <taxon>Hemiptera</taxon>
        <taxon>Heteroptera</taxon>
        <taxon>Panheteroptera</taxon>
        <taxon>Cimicomorpha</taxon>
        <taxon>Miridae</taxon>
        <taxon>Mirini</taxon>
        <taxon>Lygus</taxon>
    </lineage>
</organism>
<dbReference type="EMBL" id="GBHO01010638">
    <property type="protein sequence ID" value="JAG32966.1"/>
    <property type="molecule type" value="Transcribed_RNA"/>
</dbReference>
<dbReference type="AlphaFoldDB" id="A0A0A9YMW5"/>
<reference evidence="1" key="2">
    <citation type="submission" date="2014-07" db="EMBL/GenBank/DDBJ databases">
        <authorList>
            <person name="Hull J."/>
        </authorList>
    </citation>
    <scope>NUCLEOTIDE SEQUENCE</scope>
</reference>
<keyword evidence="1" id="KW-0418">Kinase</keyword>
<proteinExistence type="predicted"/>
<sequence length="134" mass="15855">RERLAVVPRGRICKRTRWDLEKFKNEEEAKKFADDVTLKLSVSREVDQSGTEGINAKWKSIKTALEESAKLVIGEEGRRRNKEWFDDECREVLRLRNENRLAMIQCPTRHNTAKYKQSRSLARRVIRLKRRGCL</sequence>
<feature type="non-terminal residue" evidence="1">
    <location>
        <position position="134"/>
    </location>
</feature>